<dbReference type="Gene3D" id="2.60.40.10">
    <property type="entry name" value="Immunoglobulins"/>
    <property type="match status" value="3"/>
</dbReference>
<organism evidence="10 11">
    <name type="scientific">Bacteroides ovatus</name>
    <dbReference type="NCBI Taxonomy" id="28116"/>
    <lineage>
        <taxon>Bacteria</taxon>
        <taxon>Pseudomonadati</taxon>
        <taxon>Bacteroidota</taxon>
        <taxon>Bacteroidia</taxon>
        <taxon>Bacteroidales</taxon>
        <taxon>Bacteroidaceae</taxon>
        <taxon>Bacteroides</taxon>
    </lineage>
</organism>
<dbReference type="GO" id="GO:0005975">
    <property type="term" value="P:carbohydrate metabolic process"/>
    <property type="evidence" value="ECO:0007669"/>
    <property type="project" value="InterPro"/>
</dbReference>
<sequence length="991" mass="113388">MEKQKVMKWLLFLLLVPAALGANNREKYNFNSQWLLHVGDIQGAEKNSFSDKDWKKVTLPHAFNEDEAFKVGIENMTDTISWYRKHFKLPKTAKGKKVFIEFEGVRQGADFYVNGNHIGLHENGVMAVGFDLTSYLNFGGENVIAVRTDNDWNYKERATGSRYQWNDKNFNVNYGGIPKNVWLHITDKLYQTLPLYSNLQTTGVYIYATDIRTKSREAIINAESEIRNEYDAPLSVNYEVSVYDYDDKLVSTFRGEPMIVNPKTTAIVKASQKLDNLHFWSWGYGYLYNVKTRLIVDNKVIDEVVTKTGFRKTRFGEGKVWLNDRVLQMKGYAQRTSNEWPGVGLSVPPWMSDFSNGLLLDHNANFFRWMHVTPWKQDVESCDRVGVIQVMPAGDAEKDAVGRWWGQRLELMRDAIIYFRNNPSILFYESGNESISKEHMLEMIAIRDKYDPYGGRAMGSREMLDIREAEWGGEMLYINKSEHHPMFATEYCRDEGLRKYWDEYSYPFHKEGAGPLYRGQDASIYNHNQDMFAVELVRRWYDYWRERPGTGRRVSSGGAKIIFSDTQTHRRGEENYRRSGVVDPLRIPKDGFFAHKVMWDGWVDIEKEHTYIMGHWNYSPDVVKPVYVVSTGDKVELFVNGKSKGFGKQDYRFLFTFEKVQWEEGTIEAVSYNEFGKELSRYSIKTVGEPERLKLTLIHGPEGLFADGADLAMIQVEVVDSNGNRCPLANNKISFDLQGPAEWRGGIAQAADNYVLAKALPVECGITRVLVRSTGKAGKITIKAEASGLVSDEVSLTSIPVKVENGLSKFFPSEKLASRFDRGETPLTPSYKNSKVDVRVKSAFAGVNSEEAVNSFDGNELSEWKNDGRLNTAWITYRLERKAEIDDICIKLTGWRKRSYPLEVFADDELIWSGDTEQSLGYIHLSVKPVRSDKITIRLKGAAKEADAFKQIVEVVEPSAGDLDLLRAKNGEKTNNELRIVEVGFLETINR</sequence>
<comment type="similarity">
    <text evidence="1">Belongs to the glycosyl hydrolase 2 family.</text>
</comment>
<dbReference type="InterPro" id="IPR036156">
    <property type="entry name" value="Beta-gal/glucu_dom_sf"/>
</dbReference>
<proteinExistence type="inferred from homology"/>
<dbReference type="SUPFAM" id="SSF51445">
    <property type="entry name" value="(Trans)glycosidases"/>
    <property type="match status" value="1"/>
</dbReference>
<dbReference type="InterPro" id="IPR006103">
    <property type="entry name" value="Glyco_hydro_2_cat"/>
</dbReference>
<evidence type="ECO:0000256" key="2">
    <source>
        <dbReference type="ARBA" id="ARBA00022801"/>
    </source>
</evidence>
<name>A0A6N3V4N8_BACOV</name>
<keyword evidence="2" id="KW-0378">Hydrolase</keyword>
<dbReference type="Gene3D" id="2.60.120.260">
    <property type="entry name" value="Galactose-binding domain-like"/>
    <property type="match status" value="1"/>
</dbReference>
<feature type="chain" id="PRO_5027058685" evidence="4">
    <location>
        <begin position="22"/>
        <end position="991"/>
    </location>
</feature>
<evidence type="ECO:0000256" key="1">
    <source>
        <dbReference type="ARBA" id="ARBA00007401"/>
    </source>
</evidence>
<dbReference type="Pfam" id="PF22666">
    <property type="entry name" value="Glyco_hydro_2_N2"/>
    <property type="match status" value="1"/>
</dbReference>
<dbReference type="PANTHER" id="PTHR42732">
    <property type="entry name" value="BETA-GALACTOSIDASE"/>
    <property type="match status" value="1"/>
</dbReference>
<dbReference type="InterPro" id="IPR032311">
    <property type="entry name" value="DUF4982"/>
</dbReference>
<evidence type="ECO:0000259" key="6">
    <source>
        <dbReference type="Pfam" id="PF02836"/>
    </source>
</evidence>
<dbReference type="Proteomes" id="UP000460135">
    <property type="component" value="Unassembled WGS sequence"/>
</dbReference>
<feature type="domain" description="Glycoside hydrolase family 2 catalytic" evidence="6">
    <location>
        <begin position="317"/>
        <end position="452"/>
    </location>
</feature>
<dbReference type="RefSeq" id="WP_004298533.1">
    <property type="nucleotide sequence ID" value="NZ_CAKJZA010000004.1"/>
</dbReference>
<dbReference type="InterPro" id="IPR013783">
    <property type="entry name" value="Ig-like_fold"/>
</dbReference>
<dbReference type="Pfam" id="PF00703">
    <property type="entry name" value="Glyco_hydro_2"/>
    <property type="match status" value="1"/>
</dbReference>
<evidence type="ECO:0000256" key="3">
    <source>
        <dbReference type="ARBA" id="ARBA00023295"/>
    </source>
</evidence>
<feature type="signal peptide" evidence="4">
    <location>
        <begin position="1"/>
        <end position="21"/>
    </location>
</feature>
<dbReference type="InterPro" id="IPR008979">
    <property type="entry name" value="Galactose-bd-like_sf"/>
</dbReference>
<dbReference type="InterPro" id="IPR006102">
    <property type="entry name" value="Ig-like_GH2"/>
</dbReference>
<feature type="domain" description="Glycoside hydrolase family 2" evidence="8">
    <location>
        <begin position="702"/>
        <end position="794"/>
    </location>
</feature>
<keyword evidence="4" id="KW-0732">Signal</keyword>
<reference evidence="10 11" key="1">
    <citation type="journal article" date="2019" name="Nat. Med.">
        <title>A library of human gut bacterial isolates paired with longitudinal multiomics data enables mechanistic microbiome research.</title>
        <authorList>
            <person name="Poyet M."/>
            <person name="Groussin M."/>
            <person name="Gibbons S.M."/>
            <person name="Avila-Pacheco J."/>
            <person name="Jiang X."/>
            <person name="Kearney S.M."/>
            <person name="Perrotta A.R."/>
            <person name="Berdy B."/>
            <person name="Zhao S."/>
            <person name="Lieberman T.D."/>
            <person name="Swanson P.K."/>
            <person name="Smith M."/>
            <person name="Roesemann S."/>
            <person name="Alexander J.E."/>
            <person name="Rich S.A."/>
            <person name="Livny J."/>
            <person name="Vlamakis H."/>
            <person name="Clish C."/>
            <person name="Bullock K."/>
            <person name="Deik A."/>
            <person name="Scott J."/>
            <person name="Pierce K.A."/>
            <person name="Xavier R.J."/>
            <person name="Alm E.J."/>
        </authorList>
    </citation>
    <scope>NUCLEOTIDE SEQUENCE [LARGE SCALE GENOMIC DNA]</scope>
    <source>
        <strain evidence="10 11">BIOML-A183</strain>
    </source>
</reference>
<dbReference type="GO" id="GO:0004553">
    <property type="term" value="F:hydrolase activity, hydrolyzing O-glycosyl compounds"/>
    <property type="evidence" value="ECO:0007669"/>
    <property type="project" value="InterPro"/>
</dbReference>
<feature type="domain" description="Beta-mannosidase-like galactose-binding" evidence="9">
    <location>
        <begin position="75"/>
        <end position="166"/>
    </location>
</feature>
<dbReference type="GeneID" id="29452580"/>
<evidence type="ECO:0000259" key="9">
    <source>
        <dbReference type="Pfam" id="PF22666"/>
    </source>
</evidence>
<evidence type="ECO:0000259" key="8">
    <source>
        <dbReference type="Pfam" id="PF18565"/>
    </source>
</evidence>
<feature type="domain" description="Glycoside hydrolase family 2 immunoglobulin-like beta-sandwich" evidence="5">
    <location>
        <begin position="206"/>
        <end position="311"/>
    </location>
</feature>
<dbReference type="KEGG" id="boa:Bovatus_03126"/>
<evidence type="ECO:0000313" key="10">
    <source>
        <dbReference type="EMBL" id="KAA3800193.1"/>
    </source>
</evidence>
<dbReference type="InterPro" id="IPR054593">
    <property type="entry name" value="Beta-mannosidase-like_N2"/>
</dbReference>
<feature type="domain" description="DUF4982" evidence="7">
    <location>
        <begin position="623"/>
        <end position="678"/>
    </location>
</feature>
<gene>
    <name evidence="10" type="ORF">F3F51_22980</name>
</gene>
<evidence type="ECO:0000256" key="4">
    <source>
        <dbReference type="SAM" id="SignalP"/>
    </source>
</evidence>
<dbReference type="InterPro" id="IPR040605">
    <property type="entry name" value="Glyco_hydro2_dom5"/>
</dbReference>
<evidence type="ECO:0000259" key="5">
    <source>
        <dbReference type="Pfam" id="PF00703"/>
    </source>
</evidence>
<dbReference type="SUPFAM" id="SSF49303">
    <property type="entry name" value="beta-Galactosidase/glucuronidase domain"/>
    <property type="match status" value="1"/>
</dbReference>
<evidence type="ECO:0000313" key="11">
    <source>
        <dbReference type="Proteomes" id="UP000460135"/>
    </source>
</evidence>
<evidence type="ECO:0000259" key="7">
    <source>
        <dbReference type="Pfam" id="PF16355"/>
    </source>
</evidence>
<dbReference type="Pfam" id="PF02836">
    <property type="entry name" value="Glyco_hydro_2_C"/>
    <property type="match status" value="1"/>
</dbReference>
<dbReference type="InterPro" id="IPR017853">
    <property type="entry name" value="GH"/>
</dbReference>
<dbReference type="EMBL" id="VWLX01000022">
    <property type="protein sequence ID" value="KAA3800193.1"/>
    <property type="molecule type" value="Genomic_DNA"/>
</dbReference>
<protein>
    <submittedName>
        <fullName evidence="10">DUF4982 domain-containing protein</fullName>
    </submittedName>
</protein>
<comment type="caution">
    <text evidence="10">The sequence shown here is derived from an EMBL/GenBank/DDBJ whole genome shotgun (WGS) entry which is preliminary data.</text>
</comment>
<dbReference type="Pfam" id="PF16355">
    <property type="entry name" value="DUF4982"/>
    <property type="match status" value="1"/>
</dbReference>
<dbReference type="InterPro" id="IPR051913">
    <property type="entry name" value="GH2_Domain-Containing"/>
</dbReference>
<dbReference type="Gene3D" id="3.20.20.80">
    <property type="entry name" value="Glycosidases"/>
    <property type="match status" value="1"/>
</dbReference>
<dbReference type="PANTHER" id="PTHR42732:SF1">
    <property type="entry name" value="BETA-MANNOSIDASE"/>
    <property type="match status" value="1"/>
</dbReference>
<keyword evidence="3" id="KW-0326">Glycosidase</keyword>
<dbReference type="Pfam" id="PF18565">
    <property type="entry name" value="Glyco_hydro2_C5"/>
    <property type="match status" value="1"/>
</dbReference>
<accession>A0A6N3V4N8</accession>
<dbReference type="SUPFAM" id="SSF49785">
    <property type="entry name" value="Galactose-binding domain-like"/>
    <property type="match status" value="1"/>
</dbReference>
<dbReference type="AlphaFoldDB" id="A0A6N3V4N8"/>